<organism evidence="1 2">
    <name type="scientific">Dallia pectoralis</name>
    <name type="common">Alaska blackfish</name>
    <dbReference type="NCBI Taxonomy" id="75939"/>
    <lineage>
        <taxon>Eukaryota</taxon>
        <taxon>Metazoa</taxon>
        <taxon>Chordata</taxon>
        <taxon>Craniata</taxon>
        <taxon>Vertebrata</taxon>
        <taxon>Euteleostomi</taxon>
        <taxon>Actinopterygii</taxon>
        <taxon>Neopterygii</taxon>
        <taxon>Teleostei</taxon>
        <taxon>Protacanthopterygii</taxon>
        <taxon>Esociformes</taxon>
        <taxon>Umbridae</taxon>
        <taxon>Dallia</taxon>
    </lineage>
</organism>
<keyword evidence="2" id="KW-1185">Reference proteome</keyword>
<name>A0ACC2HAD2_DALPE</name>
<protein>
    <submittedName>
        <fullName evidence="1">Uncharacterized protein</fullName>
    </submittedName>
</protein>
<evidence type="ECO:0000313" key="2">
    <source>
        <dbReference type="Proteomes" id="UP001157502"/>
    </source>
</evidence>
<proteinExistence type="predicted"/>
<reference evidence="1" key="1">
    <citation type="submission" date="2021-05" db="EMBL/GenBank/DDBJ databases">
        <authorList>
            <person name="Pan Q."/>
            <person name="Jouanno E."/>
            <person name="Zahm M."/>
            <person name="Klopp C."/>
            <person name="Cabau C."/>
            <person name="Louis A."/>
            <person name="Berthelot C."/>
            <person name="Parey E."/>
            <person name="Roest Crollius H."/>
            <person name="Montfort J."/>
            <person name="Robinson-Rechavi M."/>
            <person name="Bouchez O."/>
            <person name="Lampietro C."/>
            <person name="Lopez Roques C."/>
            <person name="Donnadieu C."/>
            <person name="Postlethwait J."/>
            <person name="Bobe J."/>
            <person name="Dillon D."/>
            <person name="Chandos A."/>
            <person name="von Hippel F."/>
            <person name="Guiguen Y."/>
        </authorList>
    </citation>
    <scope>NUCLEOTIDE SEQUENCE</scope>
    <source>
        <strain evidence="1">YG-Jan2019</strain>
    </source>
</reference>
<accession>A0ACC2HAD2</accession>
<evidence type="ECO:0000313" key="1">
    <source>
        <dbReference type="EMBL" id="KAJ8012924.1"/>
    </source>
</evidence>
<dbReference type="Proteomes" id="UP001157502">
    <property type="component" value="Chromosome 4"/>
</dbReference>
<gene>
    <name evidence="1" type="ORF">DPEC_G00047940</name>
</gene>
<sequence>MSCPWVEPIWAQSSLQGQENTYGSGSDAGGVGGPWIPWPVTAFRQRVLQGSHCTEQVLFFSPCADRNTFILSSLFPGVIRRLCLGILSLIISSLFYTILLTIEAGVSLNHDSPTALSRDPLATTDSQNGRRSPT</sequence>
<dbReference type="EMBL" id="CM055731">
    <property type="protein sequence ID" value="KAJ8012924.1"/>
    <property type="molecule type" value="Genomic_DNA"/>
</dbReference>
<comment type="caution">
    <text evidence="1">The sequence shown here is derived from an EMBL/GenBank/DDBJ whole genome shotgun (WGS) entry which is preliminary data.</text>
</comment>